<comment type="caution">
    <text evidence="2">The sequence shown here is derived from an EMBL/GenBank/DDBJ whole genome shotgun (WGS) entry which is preliminary data.</text>
</comment>
<keyword evidence="3" id="KW-1185">Reference proteome</keyword>
<feature type="region of interest" description="Disordered" evidence="1">
    <location>
        <begin position="43"/>
        <end position="65"/>
    </location>
</feature>
<gene>
    <name evidence="2" type="ORF">CEXT_75541</name>
</gene>
<evidence type="ECO:0000256" key="1">
    <source>
        <dbReference type="SAM" id="MobiDB-lite"/>
    </source>
</evidence>
<evidence type="ECO:0000313" key="2">
    <source>
        <dbReference type="EMBL" id="GIY97878.1"/>
    </source>
</evidence>
<dbReference type="Proteomes" id="UP001054945">
    <property type="component" value="Unassembled WGS sequence"/>
</dbReference>
<sequence length="81" mass="8999">MWDGHGILLKKMSSWTINLTVVDDSRYVTGGVVTSSHRKEEEKRSTCLVHTQSVSHDQPTSPTLLRFPSLPPPVIVLEGSQ</sequence>
<evidence type="ECO:0000313" key="3">
    <source>
        <dbReference type="Proteomes" id="UP001054945"/>
    </source>
</evidence>
<reference evidence="2 3" key="1">
    <citation type="submission" date="2021-06" db="EMBL/GenBank/DDBJ databases">
        <title>Caerostris extrusa draft genome.</title>
        <authorList>
            <person name="Kono N."/>
            <person name="Arakawa K."/>
        </authorList>
    </citation>
    <scope>NUCLEOTIDE SEQUENCE [LARGE SCALE GENOMIC DNA]</scope>
</reference>
<accession>A0AAV4XVT3</accession>
<feature type="compositionally biased region" description="Polar residues" evidence="1">
    <location>
        <begin position="48"/>
        <end position="63"/>
    </location>
</feature>
<name>A0AAV4XVT3_CAEEX</name>
<proteinExistence type="predicted"/>
<organism evidence="2 3">
    <name type="scientific">Caerostris extrusa</name>
    <name type="common">Bark spider</name>
    <name type="synonym">Caerostris bankana</name>
    <dbReference type="NCBI Taxonomy" id="172846"/>
    <lineage>
        <taxon>Eukaryota</taxon>
        <taxon>Metazoa</taxon>
        <taxon>Ecdysozoa</taxon>
        <taxon>Arthropoda</taxon>
        <taxon>Chelicerata</taxon>
        <taxon>Arachnida</taxon>
        <taxon>Araneae</taxon>
        <taxon>Araneomorphae</taxon>
        <taxon>Entelegynae</taxon>
        <taxon>Araneoidea</taxon>
        <taxon>Araneidae</taxon>
        <taxon>Caerostris</taxon>
    </lineage>
</organism>
<dbReference type="EMBL" id="BPLR01018225">
    <property type="protein sequence ID" value="GIY97878.1"/>
    <property type="molecule type" value="Genomic_DNA"/>
</dbReference>
<dbReference type="AlphaFoldDB" id="A0AAV4XVT3"/>
<protein>
    <submittedName>
        <fullName evidence="2">Uncharacterized protein</fullName>
    </submittedName>
</protein>